<protein>
    <submittedName>
        <fullName evidence="3">DUF1127 domain-containing protein</fullName>
    </submittedName>
</protein>
<dbReference type="Pfam" id="PF06568">
    <property type="entry name" value="YjiS-like"/>
    <property type="match status" value="1"/>
</dbReference>
<reference evidence="3 4" key="1">
    <citation type="submission" date="2019-05" db="EMBL/GenBank/DDBJ databases">
        <title>Roseovarius bejariae sp. nov., a moderately halophylic bacterium isolated from a saline soil in Rambla Salada (Murcia).</title>
        <authorList>
            <person name="Castro D.J."/>
            <person name="Gomez-Altuve A."/>
            <person name="Reina J.C."/>
            <person name="Rodriguez M."/>
            <person name="Sampedro I."/>
            <person name="Llamas I."/>
            <person name="Martinez-Checa F."/>
        </authorList>
    </citation>
    <scope>NUCLEOTIDE SEQUENCE [LARGE SCALE GENOMIC DNA]</scope>
    <source>
        <strain evidence="3 4">A21</strain>
    </source>
</reference>
<keyword evidence="4" id="KW-1185">Reference proteome</keyword>
<name>A0A844D0X1_9RHOB</name>
<gene>
    <name evidence="3" type="ORF">FDP25_16100</name>
</gene>
<evidence type="ECO:0000259" key="2">
    <source>
        <dbReference type="Pfam" id="PF06568"/>
    </source>
</evidence>
<dbReference type="EMBL" id="SZWE01000002">
    <property type="protein sequence ID" value="MRU16966.1"/>
    <property type="molecule type" value="Genomic_DNA"/>
</dbReference>
<organism evidence="3 4">
    <name type="scientific">Roseovarius bejariae</name>
    <dbReference type="NCBI Taxonomy" id="2576383"/>
    <lineage>
        <taxon>Bacteria</taxon>
        <taxon>Pseudomonadati</taxon>
        <taxon>Pseudomonadota</taxon>
        <taxon>Alphaproteobacteria</taxon>
        <taxon>Rhodobacterales</taxon>
        <taxon>Roseobacteraceae</taxon>
        <taxon>Roseovarius</taxon>
    </lineage>
</organism>
<evidence type="ECO:0000256" key="1">
    <source>
        <dbReference type="SAM" id="Phobius"/>
    </source>
</evidence>
<accession>A0A844D0X1</accession>
<evidence type="ECO:0000313" key="3">
    <source>
        <dbReference type="EMBL" id="MRU16966.1"/>
    </source>
</evidence>
<dbReference type="RefSeq" id="WP_154154731.1">
    <property type="nucleotide sequence ID" value="NZ_SZWE01000002.1"/>
</dbReference>
<dbReference type="Proteomes" id="UP000564704">
    <property type="component" value="Unassembled WGS sequence"/>
</dbReference>
<comment type="caution">
    <text evidence="3">The sequence shown here is derived from an EMBL/GenBank/DDBJ whole genome shotgun (WGS) entry which is preliminary data.</text>
</comment>
<evidence type="ECO:0000313" key="4">
    <source>
        <dbReference type="Proteomes" id="UP000564704"/>
    </source>
</evidence>
<keyword evidence="1" id="KW-1133">Transmembrane helix</keyword>
<dbReference type="AlphaFoldDB" id="A0A844D0X1"/>
<feature type="transmembrane region" description="Helical" evidence="1">
    <location>
        <begin position="20"/>
        <end position="39"/>
    </location>
</feature>
<dbReference type="InterPro" id="IPR009506">
    <property type="entry name" value="YjiS-like"/>
</dbReference>
<feature type="domain" description="YjiS-like" evidence="2">
    <location>
        <begin position="35"/>
        <end position="66"/>
    </location>
</feature>
<keyword evidence="1" id="KW-0472">Membrane</keyword>
<keyword evidence="1" id="KW-0812">Transmembrane</keyword>
<proteinExistence type="predicted"/>
<sequence length="77" mass="8688">MTILTRTDRSALQSLAAQNALPAIASVAVRFAYLVTLWSQRSRTRRALKRLPAHLRKDVGLTADQADIEARKLFWNP</sequence>
<dbReference type="OrthoDB" id="8005167at2"/>